<sequence>SPNMSKFGNRIERSKERSIQPATMLGNKFRHIVLGHQFLL</sequence>
<proteinExistence type="predicted"/>
<feature type="non-terminal residue" evidence="1">
    <location>
        <position position="1"/>
    </location>
</feature>
<keyword evidence="2" id="KW-1185">Reference proteome</keyword>
<name>A0A9N9JSD2_9GLOM</name>
<dbReference type="EMBL" id="CAJVPY010028005">
    <property type="protein sequence ID" value="CAG8791964.1"/>
    <property type="molecule type" value="Genomic_DNA"/>
</dbReference>
<comment type="caution">
    <text evidence="1">The sequence shown here is derived from an EMBL/GenBank/DDBJ whole genome shotgun (WGS) entry which is preliminary data.</text>
</comment>
<gene>
    <name evidence="1" type="ORF">DERYTH_LOCUS21606</name>
</gene>
<organism evidence="1 2">
    <name type="scientific">Dentiscutata erythropus</name>
    <dbReference type="NCBI Taxonomy" id="1348616"/>
    <lineage>
        <taxon>Eukaryota</taxon>
        <taxon>Fungi</taxon>
        <taxon>Fungi incertae sedis</taxon>
        <taxon>Mucoromycota</taxon>
        <taxon>Glomeromycotina</taxon>
        <taxon>Glomeromycetes</taxon>
        <taxon>Diversisporales</taxon>
        <taxon>Gigasporaceae</taxon>
        <taxon>Dentiscutata</taxon>
    </lineage>
</organism>
<reference evidence="1" key="1">
    <citation type="submission" date="2021-06" db="EMBL/GenBank/DDBJ databases">
        <authorList>
            <person name="Kallberg Y."/>
            <person name="Tangrot J."/>
            <person name="Rosling A."/>
        </authorList>
    </citation>
    <scope>NUCLEOTIDE SEQUENCE</scope>
    <source>
        <strain evidence="1">MA453B</strain>
    </source>
</reference>
<dbReference type="Proteomes" id="UP000789405">
    <property type="component" value="Unassembled WGS sequence"/>
</dbReference>
<dbReference type="AlphaFoldDB" id="A0A9N9JSD2"/>
<protein>
    <submittedName>
        <fullName evidence="1">5233_t:CDS:1</fullName>
    </submittedName>
</protein>
<evidence type="ECO:0000313" key="2">
    <source>
        <dbReference type="Proteomes" id="UP000789405"/>
    </source>
</evidence>
<accession>A0A9N9JSD2</accession>
<evidence type="ECO:0000313" key="1">
    <source>
        <dbReference type="EMBL" id="CAG8791964.1"/>
    </source>
</evidence>